<feature type="compositionally biased region" description="Low complexity" evidence="1">
    <location>
        <begin position="214"/>
        <end position="225"/>
    </location>
</feature>
<reference evidence="3" key="1">
    <citation type="submission" date="2019-02" db="EMBL/GenBank/DDBJ databases">
        <authorList>
            <consortium name="Pathogen Informatics"/>
        </authorList>
    </citation>
    <scope>NUCLEOTIDE SEQUENCE</scope>
    <source>
        <strain evidence="3">3012STDY6733949</strain>
    </source>
</reference>
<gene>
    <name evidence="2" type="ORF">NCTC1935_00110</name>
    <name evidence="3" type="ORF">NCTC1935_02194</name>
</gene>
<protein>
    <submittedName>
        <fullName evidence="3">Uncharacterized protein</fullName>
    </submittedName>
</protein>
<sequence length="308" mass="32644">MSSSPFARIPTHGGSDRPTSEHADLHRCDSCVQLLRVQSNPIAVWYGSRPPRSRTCPTEVIQRLGWDQLPTRTCRTHLDVEALHAARTVTKSAAHRGNDGRWVSSVATSWLRSRSRRSGGCGSGRAAAIVATPSVSTSTTSATRSGGVATSMILSNRASLPVAGEQPEVALVRSVQRRHDPGGRAAATRFASTLPRRHATTPPYGSPPPIASLTGPRTGTGTGSRSVVTVGADEARTAAVRGGALSGPPHEQRWSMCTLDLRFGRKLCVVESFPSSTAPSLHVAGVSVRPIDTRTRVSARRPETAVAQ</sequence>
<evidence type="ECO:0000256" key="1">
    <source>
        <dbReference type="SAM" id="MobiDB-lite"/>
    </source>
</evidence>
<feature type="compositionally biased region" description="Basic and acidic residues" evidence="1">
    <location>
        <begin position="14"/>
        <end position="23"/>
    </location>
</feature>
<feature type="region of interest" description="Disordered" evidence="1">
    <location>
        <begin position="1"/>
        <end position="23"/>
    </location>
</feature>
<accession>A0A449HDU3</accession>
<dbReference type="EMBL" id="CAACYE010000005">
    <property type="protein sequence ID" value="VFA84365.1"/>
    <property type="molecule type" value="Genomic_DNA"/>
</dbReference>
<evidence type="ECO:0000313" key="2">
    <source>
        <dbReference type="EMBL" id="VFA81153.1"/>
    </source>
</evidence>
<dbReference type="AlphaFoldDB" id="A0A449HDU3"/>
<dbReference type="EMBL" id="CAACYE010000004">
    <property type="protein sequence ID" value="VFA81153.1"/>
    <property type="molecule type" value="Genomic_DNA"/>
</dbReference>
<evidence type="ECO:0000313" key="3">
    <source>
        <dbReference type="EMBL" id="VFA84365.1"/>
    </source>
</evidence>
<organism evidence="3">
    <name type="scientific">Nocardia farcinica</name>
    <dbReference type="NCBI Taxonomy" id="37329"/>
    <lineage>
        <taxon>Bacteria</taxon>
        <taxon>Bacillati</taxon>
        <taxon>Actinomycetota</taxon>
        <taxon>Actinomycetes</taxon>
        <taxon>Mycobacteriales</taxon>
        <taxon>Nocardiaceae</taxon>
        <taxon>Nocardia</taxon>
    </lineage>
</organism>
<name>A0A449HDU3_NOCFR</name>
<feature type="region of interest" description="Disordered" evidence="1">
    <location>
        <begin position="196"/>
        <end position="225"/>
    </location>
</feature>
<proteinExistence type="predicted"/>